<reference evidence="15" key="2">
    <citation type="submission" date="2025-08" db="UniProtKB">
        <authorList>
            <consortium name="Ensembl"/>
        </authorList>
    </citation>
    <scope>IDENTIFICATION</scope>
</reference>
<evidence type="ECO:0000256" key="2">
    <source>
        <dbReference type="ARBA" id="ARBA00004123"/>
    </source>
</evidence>
<evidence type="ECO:0000313" key="16">
    <source>
        <dbReference type="Proteomes" id="UP000694580"/>
    </source>
</evidence>
<evidence type="ECO:0000313" key="15">
    <source>
        <dbReference type="Ensembl" id="ENSDCDP00010051559.1"/>
    </source>
</evidence>
<sequence length="1904" mass="211781">MADTDLFMECEEEELEPWQQMNENTEEEDLGFVNSKNTSAVTSQPAVQPVVPSVATPAVSTHIVISSPSLASTPIISPVTSVSVPSSVPNCLPKPAPGQQLILTQGAGGLGTVALSQVLLSAPQPGPSNPSNQPIFITTQGLPVQNLSAAQNPLGIVLNVQQGQTIKPITLVSAPGTQFFKPAVAAPQILNQPTQMRPCAPVTLNRPAMAPNSTFTTVQIPATLTIRNTHPGNPLQPSARVLPSIGTVASPQTLTSIRAPSLQISNAVRFTTVKTSNVVNTLKPGQGSVANAYQTLVANQKTNGLSSSPSSRTIATPTSSSASKLCPRCGAQFKMMEALRSHMCFCCPDLTEAPSTSEMQPSSQPDNTAGMETKSQDKIVMLVDEFYYGTSEIDGEAMDNLKEPIQFKCLTCAKKLRNNIRFMNHMKHHVELEQQNGEVDQHTSCQHCYRQFPTPFKLQCHLESVHSFYESSTKCKICEWAFESEPVFLQHMKNTHKPGEMPYVCQVCQYRSSFYIDVYNHFRTWHEDTRQLLCLYCLKVFKNSNAYQQHYSRHQKTTVYHCNKCRLQFLFTKDKVEHKMSHHKTFRKPKQLEGLTPGTKVTIRAYAQNKSLPVLPGGSASQPNKDTPQSSAAPERKQPINLFPTRPTAPKKQISKMIELLTKFQEQREFLGEQKCIECNYEIPDFTHHYPTYVHCSLCPYSTCCSRAYANHMINSHVPRKNPKFFNRPAVPPPSSLKLTCSACEYNTCNGDLMAKHLVKHPDHCFSICTPKECLESDIEFGKVEEEVEEPQKEGASDVGKEPEWASMDNWREACSILPIPDFKEPCGSRHSLGKSSDALDYFLLLFPNSLLDLITYETNTNARCQLFMDQGNPDWMPTTIDEIKGFIGLSVLMGIQSLPESQLYWSWRHSTNCATFVKTMSYERFRQISSHIRMESLLTEDSSRDKLNLLGRMLDVLENSMWRAYKPNRNLTIDQALLPCLEIESGKEKQNKVQVWLLCDSRSGYCHRLFIRTPTGKDKDLGLTVVPPLLDGLQEKHHHVFLSPSLASIPLMQKLCDQRIYTSASVLPQSPILPEAFWNPSCPVEKSGDFQQHAFGPLLATRWKDTKEMYCISTNAEPGQPDRVWRKSPTLVGELIAIERPLAFKLLQDNMRGVDICNQLLACNPLGRLDLDTNWQCLFYFLVNLSIVNSFIVLRESRKDNPPVWFEGGRFSQAHYRKRLGYQLAKCAERQPQASSRPMSAQDIEEDKETVGDSKGVRHCWAKITRRTRRCKNCSMKNQRHESVFGCSACGVNLCKRPRCFWEYHGLSSHRQGSPRIGFISSCNKLIRSARQLDTNSQQFTSEASMGDSSSLDEDLDQDLAPLEDADSDLEHTEKELQKPEGILDNLKQELLFEKPIVPVDATLNGKEPEESLSVRQLRIVLFALCSGVHRAAEKLATEPKLIRVWLKEKEKKLESEGHGKSSTGEGGPAVGQLVEWVLAQREQQLPVTEENLFQKASEVHCHTSQSIPFRISYEWAVSFMLQHNLGLHTSTTVSLPLPHYMEDKVGFFKEFVQKQINSSNLCHSVIGALVQLSVFVDVDTLANVATLSKDAAFQFVGTGESLVDIHLAVLADGKVLPAVVFFKGQLPGRLHASLPDSVLLEARVEGFTEEEELEFWTNEVWRKYLRGQNASKAMLIMDSHRRHTSESSVGTISATNTLPAIVPVGCTFKLQPLEICVRPALQKFLSARWGQLAAQGGAAGANPKDLVKLVVAWMVEALAILSDRPEALQQSFCLAHVVPEKADDDPAEAQMQLINTLVEAMLGTEQAMAESADQLGVDTGPESKSSEGAESSPHAPGACKEMDSIPATTKLDELDASTEKNAAGLLEDGGAEKSTAILDENTSPRASPSNKPHISLLSSETQ</sequence>
<keyword evidence="6" id="KW-0862">Zinc</keyword>
<reference evidence="15" key="3">
    <citation type="submission" date="2025-09" db="UniProtKB">
        <authorList>
            <consortium name="Ensembl"/>
        </authorList>
    </citation>
    <scope>IDENTIFICATION</scope>
</reference>
<evidence type="ECO:0000256" key="8">
    <source>
        <dbReference type="ARBA" id="ARBA00023125"/>
    </source>
</evidence>
<evidence type="ECO:0000256" key="12">
    <source>
        <dbReference type="SAM" id="MobiDB-lite"/>
    </source>
</evidence>
<keyword evidence="10" id="KW-0539">Nucleus</keyword>
<feature type="compositionally biased region" description="Polar residues" evidence="12">
    <location>
        <begin position="353"/>
        <end position="367"/>
    </location>
</feature>
<feature type="region of interest" description="Disordered" evidence="12">
    <location>
        <begin position="302"/>
        <end position="321"/>
    </location>
</feature>
<dbReference type="Pfam" id="PF03184">
    <property type="entry name" value="DDE_1"/>
    <property type="match status" value="1"/>
</dbReference>
<evidence type="ECO:0000256" key="10">
    <source>
        <dbReference type="ARBA" id="ARBA00023242"/>
    </source>
</evidence>
<feature type="domain" description="C2H2-type" evidence="13">
    <location>
        <begin position="407"/>
        <end position="434"/>
    </location>
</feature>
<dbReference type="Pfam" id="PF25429">
    <property type="entry name" value="zf-POGZ"/>
    <property type="match status" value="1"/>
</dbReference>
<dbReference type="InterPro" id="IPR004875">
    <property type="entry name" value="DDE_SF_endonuclease_dom"/>
</dbReference>
<dbReference type="Gene3D" id="3.30.160.60">
    <property type="entry name" value="Classic Zinc Finger"/>
    <property type="match status" value="1"/>
</dbReference>
<dbReference type="GO" id="GO:0008270">
    <property type="term" value="F:zinc ion binding"/>
    <property type="evidence" value="ECO:0007669"/>
    <property type="project" value="UniProtKB-KW"/>
</dbReference>
<feature type="region of interest" description="Disordered" evidence="12">
    <location>
        <begin position="1818"/>
        <end position="1904"/>
    </location>
</feature>
<evidence type="ECO:0000256" key="5">
    <source>
        <dbReference type="ARBA" id="ARBA00022771"/>
    </source>
</evidence>
<evidence type="ECO:0000256" key="7">
    <source>
        <dbReference type="ARBA" id="ARBA00023015"/>
    </source>
</evidence>
<dbReference type="GeneTree" id="ENSGT00940000163854"/>
<dbReference type="InterPro" id="IPR029526">
    <property type="entry name" value="PGBD"/>
</dbReference>
<dbReference type="InterPro" id="IPR013087">
    <property type="entry name" value="Znf_C2H2_type"/>
</dbReference>
<evidence type="ECO:0000256" key="3">
    <source>
        <dbReference type="ARBA" id="ARBA00022723"/>
    </source>
</evidence>
<feature type="compositionally biased region" description="Polar residues" evidence="12">
    <location>
        <begin position="619"/>
        <end position="632"/>
    </location>
</feature>
<dbReference type="PROSITE" id="PS50157">
    <property type="entry name" value="ZINC_FINGER_C2H2_2"/>
    <property type="match status" value="1"/>
</dbReference>
<dbReference type="PANTHER" id="PTHR46599:SF1">
    <property type="entry name" value="POGO TRANSPOSABLE ELEMENT WITH ZNF DOMAIN"/>
    <property type="match status" value="1"/>
</dbReference>
<keyword evidence="9" id="KW-0804">Transcription</keyword>
<evidence type="ECO:0000256" key="6">
    <source>
        <dbReference type="ARBA" id="ARBA00022833"/>
    </source>
</evidence>
<accession>A0AAY4E2L0</accession>
<dbReference type="Proteomes" id="UP000694580">
    <property type="component" value="Chromosome 5"/>
</dbReference>
<dbReference type="PROSITE" id="PS51253">
    <property type="entry name" value="HTH_CENPB"/>
    <property type="match status" value="1"/>
</dbReference>
<dbReference type="GO" id="GO:0003677">
    <property type="term" value="F:DNA binding"/>
    <property type="evidence" value="ECO:0007669"/>
    <property type="project" value="UniProtKB-KW"/>
</dbReference>
<keyword evidence="8" id="KW-0238">DNA-binding</keyword>
<protein>
    <recommendedName>
        <fullName evidence="17">Pogo transposable element derived with ZNF domain b</fullName>
    </recommendedName>
</protein>
<evidence type="ECO:0000256" key="11">
    <source>
        <dbReference type="PROSITE-ProRule" id="PRU00042"/>
    </source>
</evidence>
<dbReference type="FunFam" id="3.30.160.60:FF:000298">
    <property type="entry name" value="zinc finger protein 280D isoform X1"/>
    <property type="match status" value="1"/>
</dbReference>
<evidence type="ECO:0000256" key="4">
    <source>
        <dbReference type="ARBA" id="ARBA00022737"/>
    </source>
</evidence>
<dbReference type="Pfam" id="PF03221">
    <property type="entry name" value="HTH_Tnp_Tc5"/>
    <property type="match status" value="1"/>
</dbReference>
<comment type="subcellular location">
    <subcellularLocation>
        <location evidence="2">Nucleus</location>
    </subcellularLocation>
</comment>
<name>A0AAY4E2L0_9TELE</name>
<organism evidence="15 16">
    <name type="scientific">Denticeps clupeoides</name>
    <name type="common">denticle herring</name>
    <dbReference type="NCBI Taxonomy" id="299321"/>
    <lineage>
        <taxon>Eukaryota</taxon>
        <taxon>Metazoa</taxon>
        <taxon>Chordata</taxon>
        <taxon>Craniata</taxon>
        <taxon>Vertebrata</taxon>
        <taxon>Euteleostomi</taxon>
        <taxon>Actinopterygii</taxon>
        <taxon>Neopterygii</taxon>
        <taxon>Teleostei</taxon>
        <taxon>Clupei</taxon>
        <taxon>Clupeiformes</taxon>
        <taxon>Denticipitoidei</taxon>
        <taxon>Denticipitidae</taxon>
        <taxon>Denticeps</taxon>
    </lineage>
</organism>
<evidence type="ECO:0000256" key="9">
    <source>
        <dbReference type="ARBA" id="ARBA00023163"/>
    </source>
</evidence>
<dbReference type="Pfam" id="PF13843">
    <property type="entry name" value="DDE_Tnp_1_7"/>
    <property type="match status" value="1"/>
</dbReference>
<dbReference type="InterPro" id="IPR057618">
    <property type="entry name" value="Znf_POGZ/Z280C-D-like"/>
</dbReference>
<dbReference type="InterPro" id="IPR006600">
    <property type="entry name" value="HTH_CenpB_DNA-bd_dom"/>
</dbReference>
<evidence type="ECO:0000259" key="13">
    <source>
        <dbReference type="PROSITE" id="PS50157"/>
    </source>
</evidence>
<keyword evidence="16" id="KW-1185">Reference proteome</keyword>
<comment type="function">
    <text evidence="1">May function as a transcription factor.</text>
</comment>
<feature type="domain" description="HTH CENPB-type" evidence="14">
    <location>
        <begin position="1459"/>
        <end position="1531"/>
    </location>
</feature>
<feature type="region of interest" description="Disordered" evidence="12">
    <location>
        <begin position="353"/>
        <end position="372"/>
    </location>
</feature>
<dbReference type="PANTHER" id="PTHR46599">
    <property type="entry name" value="PIGGYBAC TRANSPOSABLE ELEMENT-DERIVED PROTEIN 4"/>
    <property type="match status" value="1"/>
</dbReference>
<keyword evidence="3" id="KW-0479">Metal-binding</keyword>
<keyword evidence="4" id="KW-0677">Repeat</keyword>
<dbReference type="GO" id="GO:0005634">
    <property type="term" value="C:nucleus"/>
    <property type="evidence" value="ECO:0007669"/>
    <property type="project" value="UniProtKB-SubCell"/>
</dbReference>
<dbReference type="PROSITE" id="PS00028">
    <property type="entry name" value="ZINC_FINGER_C2H2_1"/>
    <property type="match status" value="4"/>
</dbReference>
<evidence type="ECO:0008006" key="17">
    <source>
        <dbReference type="Google" id="ProtNLM"/>
    </source>
</evidence>
<feature type="region of interest" description="Disordered" evidence="12">
    <location>
        <begin position="613"/>
        <end position="648"/>
    </location>
</feature>
<keyword evidence="5 11" id="KW-0863">Zinc-finger</keyword>
<evidence type="ECO:0000256" key="1">
    <source>
        <dbReference type="ARBA" id="ARBA00003729"/>
    </source>
</evidence>
<keyword evidence="7" id="KW-0805">Transcription regulation</keyword>
<reference evidence="15 16" key="1">
    <citation type="submission" date="2020-06" db="EMBL/GenBank/DDBJ databases">
        <authorList>
            <consortium name="Wellcome Sanger Institute Data Sharing"/>
        </authorList>
    </citation>
    <scope>NUCLEOTIDE SEQUENCE [LARGE SCALE GENOMIC DNA]</scope>
</reference>
<proteinExistence type="predicted"/>
<dbReference type="SMART" id="SM00355">
    <property type="entry name" value="ZnF_C2H2"/>
    <property type="match status" value="9"/>
</dbReference>
<dbReference type="Ensembl" id="ENSDCDT00010062022.1">
    <property type="protein sequence ID" value="ENSDCDP00010051559.1"/>
    <property type="gene ID" value="ENSDCDG00010030364.1"/>
</dbReference>
<feature type="compositionally biased region" description="Polar residues" evidence="12">
    <location>
        <begin position="1882"/>
        <end position="1904"/>
    </location>
</feature>
<evidence type="ECO:0000259" key="14">
    <source>
        <dbReference type="PROSITE" id="PS51253"/>
    </source>
</evidence>